<dbReference type="GO" id="GO:0000155">
    <property type="term" value="F:phosphorelay sensor kinase activity"/>
    <property type="evidence" value="ECO:0007669"/>
    <property type="project" value="InterPro"/>
</dbReference>
<keyword evidence="7" id="KW-0067">ATP-binding</keyword>
<evidence type="ECO:0000256" key="5">
    <source>
        <dbReference type="ARBA" id="ARBA00022741"/>
    </source>
</evidence>
<dbReference type="InterPro" id="IPR003594">
    <property type="entry name" value="HATPase_dom"/>
</dbReference>
<protein>
    <recommendedName>
        <fullName evidence="2">histidine kinase</fullName>
        <ecNumber evidence="2">2.7.13.3</ecNumber>
    </recommendedName>
</protein>
<evidence type="ECO:0000256" key="9">
    <source>
        <dbReference type="SAM" id="Coils"/>
    </source>
</evidence>
<dbReference type="InterPro" id="IPR019734">
    <property type="entry name" value="TPR_rpt"/>
</dbReference>
<dbReference type="InterPro" id="IPR011990">
    <property type="entry name" value="TPR-like_helical_dom_sf"/>
</dbReference>
<feature type="coiled-coil region" evidence="9">
    <location>
        <begin position="531"/>
        <end position="558"/>
    </location>
</feature>
<evidence type="ECO:0000313" key="14">
    <source>
        <dbReference type="Proteomes" id="UP000182114"/>
    </source>
</evidence>
<dbReference type="eggNOG" id="COG0457">
    <property type="taxonomic scope" value="Bacteria"/>
</dbReference>
<keyword evidence="6 13" id="KW-0418">Kinase</keyword>
<dbReference type="PANTHER" id="PTHR24421">
    <property type="entry name" value="NITRATE/NITRITE SENSOR PROTEIN NARX-RELATED"/>
    <property type="match status" value="1"/>
</dbReference>
<dbReference type="Proteomes" id="UP000182114">
    <property type="component" value="Unassembled WGS sequence"/>
</dbReference>
<keyword evidence="14" id="KW-1185">Reference proteome</keyword>
<keyword evidence="3" id="KW-0597">Phosphoprotein</keyword>
<evidence type="ECO:0000256" key="7">
    <source>
        <dbReference type="ARBA" id="ARBA00022840"/>
    </source>
</evidence>
<keyword evidence="5" id="KW-0547">Nucleotide-binding</keyword>
<dbReference type="eggNOG" id="COG4585">
    <property type="taxonomic scope" value="Bacteria"/>
</dbReference>
<dbReference type="PROSITE" id="PS51257">
    <property type="entry name" value="PROKAR_LIPOPROTEIN"/>
    <property type="match status" value="1"/>
</dbReference>
<dbReference type="EMBL" id="FNBD01000006">
    <property type="protein sequence ID" value="SDF00142.1"/>
    <property type="molecule type" value="Genomic_DNA"/>
</dbReference>
<keyword evidence="4" id="KW-0808">Transferase</keyword>
<dbReference type="Pfam" id="PF07730">
    <property type="entry name" value="HisKA_3"/>
    <property type="match status" value="1"/>
</dbReference>
<dbReference type="GO" id="GO:0046983">
    <property type="term" value="F:protein dimerization activity"/>
    <property type="evidence" value="ECO:0007669"/>
    <property type="project" value="InterPro"/>
</dbReference>
<keyword evidence="11" id="KW-0732">Signal</keyword>
<evidence type="ECO:0000256" key="6">
    <source>
        <dbReference type="ARBA" id="ARBA00022777"/>
    </source>
</evidence>
<dbReference type="PROSITE" id="PS50109">
    <property type="entry name" value="HIS_KIN"/>
    <property type="match status" value="1"/>
</dbReference>
<dbReference type="Gene3D" id="3.30.565.10">
    <property type="entry name" value="Histidine kinase-like ATPase, C-terminal domain"/>
    <property type="match status" value="1"/>
</dbReference>
<evidence type="ECO:0000256" key="11">
    <source>
        <dbReference type="SAM" id="SignalP"/>
    </source>
</evidence>
<proteinExistence type="predicted"/>
<dbReference type="SUPFAM" id="SSF48452">
    <property type="entry name" value="TPR-like"/>
    <property type="match status" value="2"/>
</dbReference>
<keyword evidence="10" id="KW-0472">Membrane</keyword>
<dbReference type="InterPro" id="IPR011712">
    <property type="entry name" value="Sig_transdc_His_kin_sub3_dim/P"/>
</dbReference>
<evidence type="ECO:0000256" key="3">
    <source>
        <dbReference type="ARBA" id="ARBA00022553"/>
    </source>
</evidence>
<comment type="catalytic activity">
    <reaction evidence="1">
        <text>ATP + protein L-histidine = ADP + protein N-phospho-L-histidine.</text>
        <dbReference type="EC" id="2.7.13.3"/>
    </reaction>
</comment>
<sequence length="697" mass="79785">MRTGKITYLYISICTLAALLLFSCSENDNSSQESSSPKVVQDSLSILVNRSSDPNLNIEERKQIVQEALDKVNLLPTDSIKLKHLAILSYNSIQLKDSVFFRTINKETISLAQKEKDSVAMAEAYWDLGIFLDNTKLIDSTYYYYNEALAIYSKRNNQKKMAFLYNSISTIQRKLGDYAGAEQTTVKALEIFKESKNYFGMSNSYNSLGSITHSLGDIEKAIQYYKIASSYLDSLPTDKSYNQIFITNNIGVSNMLLNQYREAENSFEKVVNFKNLRTINPEFLAKAMVNLANAKKKLFSTEDLEPQYLAAIEITKEYDNTFSEATSTGHYAQYLAYIKDTVKAVQVAKKALVLSEKAENFESLLRTLNFLTLVDKKNASTYAQEYFVVDKKLKEDERKLRDKFARIRFQTDEFIERNELLAKQNELLIREKRLWSALAVLGLIGIAAILIIVIQRIKNNNLRFKQQQQESNLEIFNLLLLQQSKFDEGKKIEQERISQELHDGFLNKILGIRLVLLGLNKRQDEKSIAQRAEVITELAELSEEIRSISHELNEAAFQKMQNFIEAIKSLIKTFQTASETLKYSYKFNTDLDWDSLNSTLKINLYRIVQESIQNCIKHAEASTIFVNFDVEDNFLTVIIEDNGKGFDSKKSKKGIGFRNISSRLEKVNGTLRVDSTIGNGTKLIIRVPYLNEIDKIA</sequence>
<evidence type="ECO:0000313" key="13">
    <source>
        <dbReference type="EMBL" id="SDF00142.1"/>
    </source>
</evidence>
<dbReference type="Gene3D" id="1.25.40.10">
    <property type="entry name" value="Tetratricopeptide repeat domain"/>
    <property type="match status" value="2"/>
</dbReference>
<dbReference type="GO" id="GO:0016020">
    <property type="term" value="C:membrane"/>
    <property type="evidence" value="ECO:0007669"/>
    <property type="project" value="InterPro"/>
</dbReference>
<feature type="chain" id="PRO_5010197802" description="histidine kinase" evidence="11">
    <location>
        <begin position="18"/>
        <end position="697"/>
    </location>
</feature>
<feature type="transmembrane region" description="Helical" evidence="10">
    <location>
        <begin position="434"/>
        <end position="454"/>
    </location>
</feature>
<name>A0A1G7HI37_9FLAO</name>
<keyword evidence="9" id="KW-0175">Coiled coil</keyword>
<gene>
    <name evidence="13" type="ORF">SAMN04487992_10693</name>
</gene>
<evidence type="ECO:0000256" key="4">
    <source>
        <dbReference type="ARBA" id="ARBA00022679"/>
    </source>
</evidence>
<evidence type="ECO:0000259" key="12">
    <source>
        <dbReference type="PROSITE" id="PS50109"/>
    </source>
</evidence>
<dbReference type="SMART" id="SM00028">
    <property type="entry name" value="TPR"/>
    <property type="match status" value="4"/>
</dbReference>
<dbReference type="PANTHER" id="PTHR24421:SF10">
    <property type="entry name" value="NITRATE_NITRITE SENSOR PROTEIN NARQ"/>
    <property type="match status" value="1"/>
</dbReference>
<evidence type="ECO:0000256" key="2">
    <source>
        <dbReference type="ARBA" id="ARBA00012438"/>
    </source>
</evidence>
<keyword evidence="10" id="KW-0812">Transmembrane</keyword>
<feature type="domain" description="Histidine kinase" evidence="12">
    <location>
        <begin position="604"/>
        <end position="691"/>
    </location>
</feature>
<dbReference type="SUPFAM" id="SSF55874">
    <property type="entry name" value="ATPase domain of HSP90 chaperone/DNA topoisomerase II/histidine kinase"/>
    <property type="match status" value="1"/>
</dbReference>
<dbReference type="AlphaFoldDB" id="A0A1G7HI37"/>
<keyword evidence="10" id="KW-1133">Transmembrane helix</keyword>
<feature type="signal peptide" evidence="11">
    <location>
        <begin position="1"/>
        <end position="17"/>
    </location>
</feature>
<dbReference type="SMART" id="SM00387">
    <property type="entry name" value="HATPase_c"/>
    <property type="match status" value="1"/>
</dbReference>
<dbReference type="EC" id="2.7.13.3" evidence="2"/>
<dbReference type="InterPro" id="IPR050482">
    <property type="entry name" value="Sensor_HK_TwoCompSys"/>
</dbReference>
<keyword evidence="8" id="KW-0902">Two-component regulatory system</keyword>
<dbReference type="Pfam" id="PF02518">
    <property type="entry name" value="HATPase_c"/>
    <property type="match status" value="1"/>
</dbReference>
<evidence type="ECO:0000256" key="1">
    <source>
        <dbReference type="ARBA" id="ARBA00000085"/>
    </source>
</evidence>
<dbReference type="GO" id="GO:0005524">
    <property type="term" value="F:ATP binding"/>
    <property type="evidence" value="ECO:0007669"/>
    <property type="project" value="UniProtKB-KW"/>
</dbReference>
<accession>A0A1G7HI37</accession>
<evidence type="ECO:0000256" key="8">
    <source>
        <dbReference type="ARBA" id="ARBA00023012"/>
    </source>
</evidence>
<dbReference type="RefSeq" id="WP_074538455.1">
    <property type="nucleotide sequence ID" value="NZ_FNBD01000006.1"/>
</dbReference>
<dbReference type="InterPro" id="IPR036890">
    <property type="entry name" value="HATPase_C_sf"/>
</dbReference>
<organism evidence="13 14">
    <name type="scientific">Cellulophaga baltica</name>
    <dbReference type="NCBI Taxonomy" id="76594"/>
    <lineage>
        <taxon>Bacteria</taxon>
        <taxon>Pseudomonadati</taxon>
        <taxon>Bacteroidota</taxon>
        <taxon>Flavobacteriia</taxon>
        <taxon>Flavobacteriales</taxon>
        <taxon>Flavobacteriaceae</taxon>
        <taxon>Cellulophaga</taxon>
    </lineage>
</organism>
<reference evidence="14" key="1">
    <citation type="submission" date="2016-10" db="EMBL/GenBank/DDBJ databases">
        <authorList>
            <person name="Varghese N."/>
            <person name="Submissions S."/>
        </authorList>
    </citation>
    <scope>NUCLEOTIDE SEQUENCE [LARGE SCALE GENOMIC DNA]</scope>
    <source>
        <strain evidence="14">DSM 24729</strain>
    </source>
</reference>
<dbReference type="CDD" id="cd16917">
    <property type="entry name" value="HATPase_UhpB-NarQ-NarX-like"/>
    <property type="match status" value="1"/>
</dbReference>
<evidence type="ECO:0000256" key="10">
    <source>
        <dbReference type="SAM" id="Phobius"/>
    </source>
</evidence>
<dbReference type="InterPro" id="IPR005467">
    <property type="entry name" value="His_kinase_dom"/>
</dbReference>